<dbReference type="OMA" id="ICAISCF"/>
<feature type="transmembrane region" description="Helical" evidence="6">
    <location>
        <begin position="95"/>
        <end position="114"/>
    </location>
</feature>
<evidence type="ECO:0008006" key="9">
    <source>
        <dbReference type="Google" id="ProtNLM"/>
    </source>
</evidence>
<keyword evidence="8" id="KW-1185">Reference proteome</keyword>
<evidence type="ECO:0000256" key="5">
    <source>
        <dbReference type="ARBA" id="ARBA00023136"/>
    </source>
</evidence>
<dbReference type="PANTHER" id="PTHR31621:SF6">
    <property type="entry name" value="PROTEIN DMP7"/>
    <property type="match status" value="1"/>
</dbReference>
<dbReference type="GO" id="GO:0016020">
    <property type="term" value="C:membrane"/>
    <property type="evidence" value="ECO:0007669"/>
    <property type="project" value="UniProtKB-SubCell"/>
</dbReference>
<sequence length="225" mass="24935">METSKNSNSDSVAINTEKLETKSVVTSENQLEIPLLEDLQVADKPQKTAAQKVIRKTFKKTAVLSNLLPSGSVLAFQILSPVITHEGQCRSTISHSMTLILLGICAISCFFLCFTDSFRDERGKVRYGLATFRGLWIIDGSSPPEDVEKYKLKFIDFFHAFLSILVFCAVAAFDQNVMKCLYPSPSLDAQEILAILPMVVGVICTFLFVVFPTTRHGIGFPLSRC</sequence>
<evidence type="ECO:0000256" key="6">
    <source>
        <dbReference type="SAM" id="Phobius"/>
    </source>
</evidence>
<evidence type="ECO:0000313" key="7">
    <source>
        <dbReference type="EnsemblPlants" id="Solyc12g005490.1.1.1"/>
    </source>
</evidence>
<keyword evidence="4 6" id="KW-1133">Transmembrane helix</keyword>
<keyword evidence="3 6" id="KW-0812">Transmembrane</keyword>
<keyword evidence="5 6" id="KW-0472">Membrane</keyword>
<dbReference type="Proteomes" id="UP000004994">
    <property type="component" value="Chromosome 12"/>
</dbReference>
<organism evidence="7">
    <name type="scientific">Solanum lycopersicum</name>
    <name type="common">Tomato</name>
    <name type="synonym">Lycopersicon esculentum</name>
    <dbReference type="NCBI Taxonomy" id="4081"/>
    <lineage>
        <taxon>Eukaryota</taxon>
        <taxon>Viridiplantae</taxon>
        <taxon>Streptophyta</taxon>
        <taxon>Embryophyta</taxon>
        <taxon>Tracheophyta</taxon>
        <taxon>Spermatophyta</taxon>
        <taxon>Magnoliopsida</taxon>
        <taxon>eudicotyledons</taxon>
        <taxon>Gunneridae</taxon>
        <taxon>Pentapetalae</taxon>
        <taxon>asterids</taxon>
        <taxon>lamiids</taxon>
        <taxon>Solanales</taxon>
        <taxon>Solanaceae</taxon>
        <taxon>Solanoideae</taxon>
        <taxon>Solaneae</taxon>
        <taxon>Solanum</taxon>
        <taxon>Solanum subgen. Lycopersicon</taxon>
    </lineage>
</organism>
<feature type="transmembrane region" description="Helical" evidence="6">
    <location>
        <begin position="192"/>
        <end position="211"/>
    </location>
</feature>
<dbReference type="InParanoid" id="A0A3Q7JR31"/>
<feature type="transmembrane region" description="Helical" evidence="6">
    <location>
        <begin position="154"/>
        <end position="172"/>
    </location>
</feature>
<dbReference type="STRING" id="4081.A0A3Q7JR31"/>
<accession>A0A3Q7JR31</accession>
<evidence type="ECO:0000256" key="2">
    <source>
        <dbReference type="ARBA" id="ARBA00008707"/>
    </source>
</evidence>
<comment type="subcellular location">
    <subcellularLocation>
        <location evidence="1">Membrane</location>
        <topology evidence="1">Multi-pass membrane protein</topology>
    </subcellularLocation>
</comment>
<dbReference type="AlphaFoldDB" id="A0A3Q7JR31"/>
<evidence type="ECO:0000256" key="3">
    <source>
        <dbReference type="ARBA" id="ARBA00022692"/>
    </source>
</evidence>
<comment type="similarity">
    <text evidence="2">Belongs to the plant DMP1 protein family.</text>
</comment>
<evidence type="ECO:0000313" key="8">
    <source>
        <dbReference type="Proteomes" id="UP000004994"/>
    </source>
</evidence>
<proteinExistence type="inferred from homology"/>
<dbReference type="Pfam" id="PF05078">
    <property type="entry name" value="DUF679"/>
    <property type="match status" value="1"/>
</dbReference>
<name>A0A3Q7JR31_SOLLC</name>
<reference evidence="7" key="1">
    <citation type="journal article" date="2012" name="Nature">
        <title>The tomato genome sequence provides insights into fleshy fruit evolution.</title>
        <authorList>
            <consortium name="Tomato Genome Consortium"/>
        </authorList>
    </citation>
    <scope>NUCLEOTIDE SEQUENCE [LARGE SCALE GENOMIC DNA]</scope>
    <source>
        <strain evidence="7">cv. Heinz 1706</strain>
    </source>
</reference>
<dbReference type="PaxDb" id="4081-Solyc12g005490.1.1"/>
<dbReference type="InterPro" id="IPR007770">
    <property type="entry name" value="DMP"/>
</dbReference>
<evidence type="ECO:0000256" key="1">
    <source>
        <dbReference type="ARBA" id="ARBA00004141"/>
    </source>
</evidence>
<feature type="transmembrane region" description="Helical" evidence="6">
    <location>
        <begin position="62"/>
        <end position="83"/>
    </location>
</feature>
<dbReference type="Gramene" id="Solyc12g005490.1.1">
    <property type="protein sequence ID" value="Solyc12g005490.1.1.1"/>
    <property type="gene ID" value="Solyc12g005490.1"/>
</dbReference>
<reference evidence="7" key="2">
    <citation type="submission" date="2019-01" db="UniProtKB">
        <authorList>
            <consortium name="EnsemblPlants"/>
        </authorList>
    </citation>
    <scope>IDENTIFICATION</scope>
    <source>
        <strain evidence="7">cv. Heinz 1706</strain>
    </source>
</reference>
<dbReference type="GO" id="GO:0005737">
    <property type="term" value="C:cytoplasm"/>
    <property type="evidence" value="ECO:0007669"/>
    <property type="project" value="UniProtKB-ARBA"/>
</dbReference>
<dbReference type="PANTHER" id="PTHR31621">
    <property type="entry name" value="PROTEIN DMP3"/>
    <property type="match status" value="1"/>
</dbReference>
<dbReference type="EnsemblPlants" id="Solyc12g005490.1.1">
    <property type="protein sequence ID" value="Solyc12g005490.1.1.1"/>
    <property type="gene ID" value="Solyc12g005490.1"/>
</dbReference>
<evidence type="ECO:0000256" key="4">
    <source>
        <dbReference type="ARBA" id="ARBA00022989"/>
    </source>
</evidence>
<dbReference type="GO" id="GO:0010256">
    <property type="term" value="P:endomembrane system organization"/>
    <property type="evidence" value="ECO:0000318"/>
    <property type="project" value="GO_Central"/>
</dbReference>
<protein>
    <recommendedName>
        <fullName evidence="9">DUF679 domain-containing protein</fullName>
    </recommendedName>
</protein>